<proteinExistence type="predicted"/>
<evidence type="ECO:0000313" key="3">
    <source>
        <dbReference type="Proteomes" id="UP000822688"/>
    </source>
</evidence>
<reference evidence="2" key="1">
    <citation type="submission" date="2020-06" db="EMBL/GenBank/DDBJ databases">
        <title>WGS assembly of Ceratodon purpureus strain R40.</title>
        <authorList>
            <person name="Carey S.B."/>
            <person name="Jenkins J."/>
            <person name="Shu S."/>
            <person name="Lovell J.T."/>
            <person name="Sreedasyam A."/>
            <person name="Maumus F."/>
            <person name="Tiley G.P."/>
            <person name="Fernandez-Pozo N."/>
            <person name="Barry K."/>
            <person name="Chen C."/>
            <person name="Wang M."/>
            <person name="Lipzen A."/>
            <person name="Daum C."/>
            <person name="Saski C.A."/>
            <person name="Payton A.C."/>
            <person name="Mcbreen J.C."/>
            <person name="Conrad R.E."/>
            <person name="Kollar L.M."/>
            <person name="Olsson S."/>
            <person name="Huttunen S."/>
            <person name="Landis J.B."/>
            <person name="Wickett N.J."/>
            <person name="Johnson M.G."/>
            <person name="Rensing S.A."/>
            <person name="Grimwood J."/>
            <person name="Schmutz J."/>
            <person name="Mcdaniel S.F."/>
        </authorList>
    </citation>
    <scope>NUCLEOTIDE SEQUENCE</scope>
    <source>
        <strain evidence="2">R40</strain>
    </source>
</reference>
<evidence type="ECO:0000313" key="2">
    <source>
        <dbReference type="EMBL" id="KAG0574977.1"/>
    </source>
</evidence>
<organism evidence="2 3">
    <name type="scientific">Ceratodon purpureus</name>
    <name type="common">Fire moss</name>
    <name type="synonym">Dicranum purpureum</name>
    <dbReference type="NCBI Taxonomy" id="3225"/>
    <lineage>
        <taxon>Eukaryota</taxon>
        <taxon>Viridiplantae</taxon>
        <taxon>Streptophyta</taxon>
        <taxon>Embryophyta</taxon>
        <taxon>Bryophyta</taxon>
        <taxon>Bryophytina</taxon>
        <taxon>Bryopsida</taxon>
        <taxon>Dicranidae</taxon>
        <taxon>Pseudoditrichales</taxon>
        <taxon>Ditrichaceae</taxon>
        <taxon>Ceratodon</taxon>
    </lineage>
</organism>
<dbReference type="InterPro" id="IPR027267">
    <property type="entry name" value="AH/BAR_dom_sf"/>
</dbReference>
<comment type="caution">
    <text evidence="2">The sequence shown here is derived from an EMBL/GenBank/DDBJ whole genome shotgun (WGS) entry which is preliminary data.</text>
</comment>
<name>A0A8T0HW14_CERPU</name>
<dbReference type="Gene3D" id="1.20.1270.60">
    <property type="entry name" value="Arfaptin homology (AH) domain/BAR domain"/>
    <property type="match status" value="1"/>
</dbReference>
<protein>
    <submittedName>
        <fullName evidence="2">Uncharacterized protein</fullName>
    </submittedName>
</protein>
<keyword evidence="3" id="KW-1185">Reference proteome</keyword>
<accession>A0A8T0HW14</accession>
<dbReference type="AlphaFoldDB" id="A0A8T0HW14"/>
<dbReference type="PANTHER" id="PTHR46757">
    <property type="entry name" value="SORTING NEXIN-RELATED"/>
    <property type="match status" value="1"/>
</dbReference>
<evidence type="ECO:0000256" key="1">
    <source>
        <dbReference type="SAM" id="Coils"/>
    </source>
</evidence>
<dbReference type="EMBL" id="CM026426">
    <property type="protein sequence ID" value="KAG0574977.1"/>
    <property type="molecule type" value="Genomic_DNA"/>
</dbReference>
<sequence length="97" mass="11051">MQALHTAFLDRNNALNTVQTLTTDVATLKKQIEKSVAASSKVFGGSKSQNRKTDELKEILKNTEEAYQSAHKQYDQITVYIAYFCFRGIGQRYWIVS</sequence>
<dbReference type="PANTHER" id="PTHR46757:SF2">
    <property type="entry name" value="OS05G0346100 PROTEIN"/>
    <property type="match status" value="1"/>
</dbReference>
<gene>
    <name evidence="2" type="ORF">KC19_VG307500</name>
</gene>
<keyword evidence="1" id="KW-0175">Coiled coil</keyword>
<dbReference type="InterPro" id="IPR044279">
    <property type="entry name" value="SNX2A/B"/>
</dbReference>
<feature type="coiled-coil region" evidence="1">
    <location>
        <begin position="46"/>
        <end position="73"/>
    </location>
</feature>
<dbReference type="Proteomes" id="UP000822688">
    <property type="component" value="Chromosome V"/>
</dbReference>